<name>A0A645G4H2_9ZZZZ</name>
<feature type="compositionally biased region" description="Polar residues" evidence="1">
    <location>
        <begin position="88"/>
        <end position="104"/>
    </location>
</feature>
<evidence type="ECO:0000256" key="1">
    <source>
        <dbReference type="SAM" id="MobiDB-lite"/>
    </source>
</evidence>
<dbReference type="EMBL" id="VSSQ01068910">
    <property type="protein sequence ID" value="MPN21036.1"/>
    <property type="molecule type" value="Genomic_DNA"/>
</dbReference>
<proteinExistence type="predicted"/>
<evidence type="ECO:0000313" key="2">
    <source>
        <dbReference type="EMBL" id="MPN21036.1"/>
    </source>
</evidence>
<sequence>MAKKLKSKKYVILTDPIQTSCESLHAEIVDTGNFLTNKVRVDFKDCQNKTIATFNGKSNLKELEEGMQNALENAMKGINVSNPEHHASSQMTEPTETVSQNENANPKPKTETQNGIAAQNNAEVYTNGSLTLNKIKLSENQFILANPNQSVPYAVFSATSKKDVYRVQLENGTATFGYFENGNIVIETPNSDGSFGKQVFSRK</sequence>
<comment type="caution">
    <text evidence="2">The sequence shown here is derived from an EMBL/GenBank/DDBJ whole genome shotgun (WGS) entry which is preliminary data.</text>
</comment>
<organism evidence="2">
    <name type="scientific">bioreactor metagenome</name>
    <dbReference type="NCBI Taxonomy" id="1076179"/>
    <lineage>
        <taxon>unclassified sequences</taxon>
        <taxon>metagenomes</taxon>
        <taxon>ecological metagenomes</taxon>
    </lineage>
</organism>
<protein>
    <submittedName>
        <fullName evidence="2">Uncharacterized protein</fullName>
    </submittedName>
</protein>
<gene>
    <name evidence="2" type="ORF">SDC9_168415</name>
</gene>
<feature type="region of interest" description="Disordered" evidence="1">
    <location>
        <begin position="80"/>
        <end position="114"/>
    </location>
</feature>
<reference evidence="2" key="1">
    <citation type="submission" date="2019-08" db="EMBL/GenBank/DDBJ databases">
        <authorList>
            <person name="Kucharzyk K."/>
            <person name="Murdoch R.W."/>
            <person name="Higgins S."/>
            <person name="Loffler F."/>
        </authorList>
    </citation>
    <scope>NUCLEOTIDE SEQUENCE</scope>
</reference>
<dbReference type="AlphaFoldDB" id="A0A645G4H2"/>
<accession>A0A645G4H2</accession>